<evidence type="ECO:0000259" key="1">
    <source>
        <dbReference type="PROSITE" id="PS50206"/>
    </source>
</evidence>
<dbReference type="PANTHER" id="PTHR33531:SF7">
    <property type="entry name" value="HYPOTHETICAL MEMBRANE PROTEIN, CONSERVED"/>
    <property type="match status" value="1"/>
</dbReference>
<dbReference type="AlphaFoldDB" id="S0FY05"/>
<dbReference type="InterPro" id="IPR003251">
    <property type="entry name" value="Rr_diiron-bd_dom"/>
</dbReference>
<dbReference type="PROSITE" id="PS50206">
    <property type="entry name" value="RHODANESE_3"/>
    <property type="match status" value="1"/>
</dbReference>
<accession>S0FY05</accession>
<dbReference type="CDD" id="cd01045">
    <property type="entry name" value="Ferritin_like_AB"/>
    <property type="match status" value="1"/>
</dbReference>
<dbReference type="InterPro" id="IPR012347">
    <property type="entry name" value="Ferritin-like"/>
</dbReference>
<dbReference type="InterPro" id="IPR001763">
    <property type="entry name" value="Rhodanese-like_dom"/>
</dbReference>
<keyword evidence="3" id="KW-1185">Reference proteome</keyword>
<proteinExistence type="predicted"/>
<dbReference type="GO" id="GO:0016491">
    <property type="term" value="F:oxidoreductase activity"/>
    <property type="evidence" value="ECO:0007669"/>
    <property type="project" value="InterPro"/>
</dbReference>
<gene>
    <name evidence="2" type="ORF">Dpo_10c00420</name>
</gene>
<reference evidence="2 3" key="1">
    <citation type="journal article" date="2013" name="Genome Announc.">
        <title>Draft Genome Sequence of Desulfotignum phosphitoxidans DSM 13687 Strain FiPS-3.</title>
        <authorList>
            <person name="Poehlein A."/>
            <person name="Daniel R."/>
            <person name="Simeonova D.D."/>
        </authorList>
    </citation>
    <scope>NUCLEOTIDE SEQUENCE [LARGE SCALE GENOMIC DNA]</scope>
    <source>
        <strain evidence="2 3">DSM 13687</strain>
    </source>
</reference>
<dbReference type="GO" id="GO:0016740">
    <property type="term" value="F:transferase activity"/>
    <property type="evidence" value="ECO:0007669"/>
    <property type="project" value="UniProtKB-KW"/>
</dbReference>
<dbReference type="PANTHER" id="PTHR33531">
    <property type="entry name" value="RUBRERYTHRIN SUBFAMILY"/>
    <property type="match status" value="1"/>
</dbReference>
<dbReference type="SUPFAM" id="SSF47240">
    <property type="entry name" value="Ferritin-like"/>
    <property type="match status" value="1"/>
</dbReference>
<sequence length="191" mass="21274">MLAGKGFKQVYNVSGGIKAWKSKTAVGPQTLGMDLFKGPESAKEFLVIAYSLEQGLQEFYQEMADKAGNEAVKNLFHKLAAIEIKHKDQVFERYQNMVDPEISREGFESMVTVSALEGGLTTKQYLDQFDPDLSVETEVVSMAMSIEAQALDLYQRVAGQVTDPKAKDVLHQIAKEEQQHLARLGKLMDTL</sequence>
<dbReference type="EMBL" id="APJX01000010">
    <property type="protein sequence ID" value="EMS78049.1"/>
    <property type="molecule type" value="Genomic_DNA"/>
</dbReference>
<feature type="domain" description="Rhodanese" evidence="1">
    <location>
        <begin position="1"/>
        <end position="25"/>
    </location>
</feature>
<dbReference type="InterPro" id="IPR009078">
    <property type="entry name" value="Ferritin-like_SF"/>
</dbReference>
<dbReference type="GO" id="GO:0046872">
    <property type="term" value="F:metal ion binding"/>
    <property type="evidence" value="ECO:0007669"/>
    <property type="project" value="InterPro"/>
</dbReference>
<dbReference type="Pfam" id="PF02915">
    <property type="entry name" value="Rubrerythrin"/>
    <property type="match status" value="1"/>
</dbReference>
<name>S0FY05_9BACT</name>
<dbReference type="Proteomes" id="UP000014216">
    <property type="component" value="Unassembled WGS sequence"/>
</dbReference>
<comment type="caution">
    <text evidence="2">The sequence shown here is derived from an EMBL/GenBank/DDBJ whole genome shotgun (WGS) entry which is preliminary data.</text>
</comment>
<evidence type="ECO:0000313" key="2">
    <source>
        <dbReference type="EMBL" id="EMS78049.1"/>
    </source>
</evidence>
<evidence type="ECO:0000313" key="3">
    <source>
        <dbReference type="Proteomes" id="UP000014216"/>
    </source>
</evidence>
<keyword evidence="2" id="KW-0808">Transferase</keyword>
<dbReference type="Gene3D" id="1.20.1260.10">
    <property type="match status" value="1"/>
</dbReference>
<protein>
    <submittedName>
        <fullName evidence="2">Rubrerythrin,thiosulfate sulfurtransferase</fullName>
    </submittedName>
</protein>
<organism evidence="2 3">
    <name type="scientific">Desulfotignum phosphitoxidans DSM 13687</name>
    <dbReference type="NCBI Taxonomy" id="1286635"/>
    <lineage>
        <taxon>Bacteria</taxon>
        <taxon>Pseudomonadati</taxon>
        <taxon>Thermodesulfobacteriota</taxon>
        <taxon>Desulfobacteria</taxon>
        <taxon>Desulfobacterales</taxon>
        <taxon>Desulfobacteraceae</taxon>
        <taxon>Desulfotignum</taxon>
    </lineage>
</organism>